<dbReference type="InterPro" id="IPR001841">
    <property type="entry name" value="Znf_RING"/>
</dbReference>
<dbReference type="OMA" id="IPSQYII"/>
<organism evidence="8 9">
    <name type="scientific">Debaryomyces hansenii (strain ATCC 36239 / CBS 767 / BCRC 21394 / JCM 1990 / NBRC 0083 / IGC 2968)</name>
    <name type="common">Yeast</name>
    <name type="synonym">Torulaspora hansenii</name>
    <dbReference type="NCBI Taxonomy" id="284592"/>
    <lineage>
        <taxon>Eukaryota</taxon>
        <taxon>Fungi</taxon>
        <taxon>Dikarya</taxon>
        <taxon>Ascomycota</taxon>
        <taxon>Saccharomycotina</taxon>
        <taxon>Pichiomycetes</taxon>
        <taxon>Debaryomycetaceae</taxon>
        <taxon>Debaryomyces</taxon>
    </lineage>
</organism>
<dbReference type="HOGENOM" id="CLU_039091_0_0_1"/>
<dbReference type="AlphaFoldDB" id="Q6BMY8"/>
<dbReference type="InterPro" id="IPR019786">
    <property type="entry name" value="Zinc_finger_PHD-type_CS"/>
</dbReference>
<dbReference type="KEGG" id="dha:DEHA2F01584g"/>
<keyword evidence="3" id="KW-0862">Zinc</keyword>
<sequence length="563" mass="64082">MSLAIKEEECTICLEVITFASTIGTIKNCHHYYHEDCILQWSSHSNSCPTCRKLFYKIDVSRHDEPNKIRKSISIRDKLLPNDAIDQIPQEYIIPMNSPSTDRENSHSTLDQITEHYSSNNKLCSICSSSDYRSSLSRNLIYCNNCPSAFHLNCLGVNAYEEFDDLTWCCPMCDSLQDLSAMPTYQSGVSNRSRSSRGAGNIRPRANRIRTPRTTTSTSSLNSHITDAIFRNASVPINVVPRVDNLNVTSERISRENSKRRPGLIIHNENGELDDDFLYDNSNPEDETNIRAENNRVYSPPIINGGVILRKELKEKQKLSKEEARSWDVFDEARKCKVDSESSNAVKSIAQKTEEPRARRRRKKLSDLPHPNPNPELIEGTSANLQNVSEKKQEKTRISSLISQLRSQQTGCKYERNVITTSTTPEISTGISLNPTESISGDSGASSDSETKSQRKKACIDKPTSMELSLEQKVEIQKHIRNNLRPLYRPGDSNPSCSPMIRSEEIYIEINKSASRKIYAHILSLITSETDESKCIEYFNDDETKLKSIVEKFVRDELRYYKW</sequence>
<dbReference type="RefSeq" id="XP_460432.2">
    <property type="nucleotide sequence ID" value="XM_460432.1"/>
</dbReference>
<evidence type="ECO:0000256" key="3">
    <source>
        <dbReference type="ARBA" id="ARBA00022833"/>
    </source>
</evidence>
<dbReference type="OrthoDB" id="8062037at2759"/>
<dbReference type="InterPro" id="IPR011011">
    <property type="entry name" value="Znf_FYVE_PHD"/>
</dbReference>
<evidence type="ECO:0000256" key="4">
    <source>
        <dbReference type="PROSITE-ProRule" id="PRU00175"/>
    </source>
</evidence>
<dbReference type="GeneID" id="2903835"/>
<dbReference type="Pfam" id="PF13639">
    <property type="entry name" value="zf-RING_2"/>
    <property type="match status" value="1"/>
</dbReference>
<dbReference type="CDD" id="cd15489">
    <property type="entry name" value="PHD_SF"/>
    <property type="match status" value="1"/>
</dbReference>
<evidence type="ECO:0000259" key="7">
    <source>
        <dbReference type="PROSITE" id="PS50089"/>
    </source>
</evidence>
<dbReference type="InterPro" id="IPR013083">
    <property type="entry name" value="Znf_RING/FYVE/PHD"/>
</dbReference>
<keyword evidence="1" id="KW-0479">Metal-binding</keyword>
<dbReference type="eggNOG" id="KOG0825">
    <property type="taxonomic scope" value="Eukaryota"/>
</dbReference>
<dbReference type="Pfam" id="PF00628">
    <property type="entry name" value="PHD"/>
    <property type="match status" value="1"/>
</dbReference>
<proteinExistence type="predicted"/>
<dbReference type="SMART" id="SM00249">
    <property type="entry name" value="PHD"/>
    <property type="match status" value="1"/>
</dbReference>
<dbReference type="InParanoid" id="Q6BMY8"/>
<dbReference type="SUPFAM" id="SSF57850">
    <property type="entry name" value="RING/U-box"/>
    <property type="match status" value="1"/>
</dbReference>
<protein>
    <submittedName>
        <fullName evidence="8">DEHA2F01584p</fullName>
    </submittedName>
</protein>
<dbReference type="PANTHER" id="PTHR45798:SF97">
    <property type="entry name" value="ALCOHOL-SENSITIVE RING FINGER PROTEIN 1"/>
    <property type="match status" value="1"/>
</dbReference>
<reference evidence="8 9" key="1">
    <citation type="journal article" date="2004" name="Nature">
        <title>Genome evolution in yeasts.</title>
        <authorList>
            <consortium name="Genolevures"/>
            <person name="Dujon B."/>
            <person name="Sherman D."/>
            <person name="Fischer G."/>
            <person name="Durrens P."/>
            <person name="Casaregola S."/>
            <person name="Lafontaine I."/>
            <person name="de Montigny J."/>
            <person name="Marck C."/>
            <person name="Neuveglise C."/>
            <person name="Talla E."/>
            <person name="Goffard N."/>
            <person name="Frangeul L."/>
            <person name="Aigle M."/>
            <person name="Anthouard V."/>
            <person name="Babour A."/>
            <person name="Barbe V."/>
            <person name="Barnay S."/>
            <person name="Blanchin S."/>
            <person name="Beckerich J.M."/>
            <person name="Beyne E."/>
            <person name="Bleykasten C."/>
            <person name="Boisrame A."/>
            <person name="Boyer J."/>
            <person name="Cattolico L."/>
            <person name="Confanioleri F."/>
            <person name="de Daruvar A."/>
            <person name="Despons L."/>
            <person name="Fabre E."/>
            <person name="Fairhead C."/>
            <person name="Ferry-Dumazet H."/>
            <person name="Groppi A."/>
            <person name="Hantraye F."/>
            <person name="Hennequin C."/>
            <person name="Jauniaux N."/>
            <person name="Joyet P."/>
            <person name="Kachouri R."/>
            <person name="Kerrest A."/>
            <person name="Koszul R."/>
            <person name="Lemaire M."/>
            <person name="Lesur I."/>
            <person name="Ma L."/>
            <person name="Muller H."/>
            <person name="Nicaud J.M."/>
            <person name="Nikolski M."/>
            <person name="Oztas S."/>
            <person name="Ozier-Kalogeropoulos O."/>
            <person name="Pellenz S."/>
            <person name="Potier S."/>
            <person name="Richard G.F."/>
            <person name="Straub M.L."/>
            <person name="Suleau A."/>
            <person name="Swennene D."/>
            <person name="Tekaia F."/>
            <person name="Wesolowski-Louvel M."/>
            <person name="Westhof E."/>
            <person name="Wirth B."/>
            <person name="Zeniou-Meyer M."/>
            <person name="Zivanovic I."/>
            <person name="Bolotin-Fukuhara M."/>
            <person name="Thierry A."/>
            <person name="Bouchier C."/>
            <person name="Caudron B."/>
            <person name="Scarpelli C."/>
            <person name="Gaillardin C."/>
            <person name="Weissenbach J."/>
            <person name="Wincker P."/>
            <person name="Souciet J.L."/>
        </authorList>
    </citation>
    <scope>NUCLEOTIDE SEQUENCE [LARGE SCALE GENOMIC DNA]</scope>
    <source>
        <strain evidence="9">ATCC 36239 / CBS 767 / BCRC 21394 / JCM 1990 / NBRC 0083 / IGC 2968</strain>
    </source>
</reference>
<accession>Q6BMY8</accession>
<evidence type="ECO:0000259" key="6">
    <source>
        <dbReference type="PROSITE" id="PS50016"/>
    </source>
</evidence>
<name>Q6BMY8_DEBHA</name>
<evidence type="ECO:0000313" key="8">
    <source>
        <dbReference type="EMBL" id="CAG88739.2"/>
    </source>
</evidence>
<dbReference type="InterPro" id="IPR001965">
    <property type="entry name" value="Znf_PHD"/>
</dbReference>
<keyword evidence="9" id="KW-1185">Reference proteome</keyword>
<evidence type="ECO:0000256" key="5">
    <source>
        <dbReference type="SAM" id="MobiDB-lite"/>
    </source>
</evidence>
<feature type="compositionally biased region" description="Polar residues" evidence="5">
    <location>
        <begin position="421"/>
        <end position="437"/>
    </location>
</feature>
<dbReference type="SMART" id="SM00184">
    <property type="entry name" value="RING"/>
    <property type="match status" value="2"/>
</dbReference>
<dbReference type="SUPFAM" id="SSF57903">
    <property type="entry name" value="FYVE/PHD zinc finger"/>
    <property type="match status" value="1"/>
</dbReference>
<keyword evidence="2 4" id="KW-0863">Zinc-finger</keyword>
<evidence type="ECO:0000256" key="2">
    <source>
        <dbReference type="ARBA" id="ARBA00022771"/>
    </source>
</evidence>
<feature type="region of interest" description="Disordered" evidence="5">
    <location>
        <begin position="340"/>
        <end position="393"/>
    </location>
</feature>
<dbReference type="GO" id="GO:0008270">
    <property type="term" value="F:zinc ion binding"/>
    <property type="evidence" value="ECO:0007669"/>
    <property type="project" value="UniProtKB-KW"/>
</dbReference>
<feature type="region of interest" description="Disordered" evidence="5">
    <location>
        <begin position="187"/>
        <end position="220"/>
    </location>
</feature>
<feature type="domain" description="PHD-type" evidence="6">
    <location>
        <begin position="121"/>
        <end position="176"/>
    </location>
</feature>
<dbReference type="PANTHER" id="PTHR45798">
    <property type="entry name" value="RING-H2 FINGER PROTEIN ATL61-RELATED-RELATED"/>
    <property type="match status" value="1"/>
</dbReference>
<feature type="region of interest" description="Disordered" evidence="5">
    <location>
        <begin position="421"/>
        <end position="459"/>
    </location>
</feature>
<dbReference type="VEuPathDB" id="FungiDB:DEHA2F01584g"/>
<feature type="domain" description="RING-type" evidence="7">
    <location>
        <begin position="10"/>
        <end position="52"/>
    </location>
</feature>
<dbReference type="EMBL" id="CR382138">
    <property type="protein sequence ID" value="CAG88739.2"/>
    <property type="molecule type" value="Genomic_DNA"/>
</dbReference>
<dbReference type="InterPro" id="IPR019787">
    <property type="entry name" value="Znf_PHD-finger"/>
</dbReference>
<dbReference type="Proteomes" id="UP000000599">
    <property type="component" value="Chromosome F"/>
</dbReference>
<gene>
    <name evidence="8" type="ordered locus">DEHA2F01584g</name>
</gene>
<evidence type="ECO:0000256" key="1">
    <source>
        <dbReference type="ARBA" id="ARBA00022723"/>
    </source>
</evidence>
<dbReference type="PROSITE" id="PS01359">
    <property type="entry name" value="ZF_PHD_1"/>
    <property type="match status" value="1"/>
</dbReference>
<dbReference type="PROSITE" id="PS50016">
    <property type="entry name" value="ZF_PHD_2"/>
    <property type="match status" value="1"/>
</dbReference>
<feature type="compositionally biased region" description="Low complexity" evidence="5">
    <location>
        <begin position="187"/>
        <end position="200"/>
    </location>
</feature>
<dbReference type="Gene3D" id="3.30.40.10">
    <property type="entry name" value="Zinc/RING finger domain, C3HC4 (zinc finger)"/>
    <property type="match status" value="2"/>
</dbReference>
<feature type="compositionally biased region" description="Low complexity" evidence="5">
    <location>
        <begin position="438"/>
        <end position="448"/>
    </location>
</feature>
<dbReference type="PROSITE" id="PS50089">
    <property type="entry name" value="ZF_RING_2"/>
    <property type="match status" value="1"/>
</dbReference>
<dbReference type="InterPro" id="IPR052788">
    <property type="entry name" value="RING-type_E3_ligase_ATL"/>
</dbReference>
<evidence type="ECO:0000313" key="9">
    <source>
        <dbReference type="Proteomes" id="UP000000599"/>
    </source>
</evidence>